<evidence type="ECO:0000256" key="3">
    <source>
        <dbReference type="ARBA" id="ARBA00012865"/>
    </source>
</evidence>
<keyword evidence="4 6" id="KW-0378">Hydrolase</keyword>
<protein>
    <recommendedName>
        <fullName evidence="3 6">Beta-lactamase</fullName>
        <ecNumber evidence="3 6">3.5.2.6</ecNumber>
    </recommendedName>
</protein>
<dbReference type="SUPFAM" id="SSF56601">
    <property type="entry name" value="beta-lactamase/transpeptidase-like"/>
    <property type="match status" value="1"/>
</dbReference>
<evidence type="ECO:0000256" key="7">
    <source>
        <dbReference type="SAM" id="SignalP"/>
    </source>
</evidence>
<gene>
    <name evidence="9" type="primary">bla</name>
    <name evidence="9" type="ORF">RXV79_06655</name>
</gene>
<dbReference type="GO" id="GO:0008800">
    <property type="term" value="F:beta-lactamase activity"/>
    <property type="evidence" value="ECO:0007669"/>
    <property type="project" value="UniProtKB-EC"/>
</dbReference>
<keyword evidence="5 6" id="KW-0046">Antibiotic resistance</keyword>
<sequence>MDRRTFSALLATALSGASCASARPGAASPHADGPLERRWQALEKQAGGLLGVTLIDPQRGQQFSWRGDERFPMCSTFKWPLAAALLAEVDAGRESLDRVLTYSRDELLPHSPVSEQHVASGMRVGDLCAATVAHSDNTAANVLLRTLGGPAAFNRFVRSRGDNTTLLARNEPEVNDARHGDAGDTTSPRAMASLMQRLVLGDGLSARSREQLKAWGLATVTSGSRLRANLPAGWQLADKTGTSGRGSTNDVGVFWTPAGRPIVVAAFLTASTVPAADQNRVHAHIAAQVFERG</sequence>
<comment type="similarity">
    <text evidence="2 6">Belongs to the class-A beta-lactamase family.</text>
</comment>
<dbReference type="Pfam" id="PF13354">
    <property type="entry name" value="Beta-lactamase2"/>
    <property type="match status" value="1"/>
</dbReference>
<accession>A0ABZ0CXN8</accession>
<keyword evidence="10" id="KW-1185">Reference proteome</keyword>
<dbReference type="EMBL" id="CP136336">
    <property type="protein sequence ID" value="WOB09738.1"/>
    <property type="molecule type" value="Genomic_DNA"/>
</dbReference>
<dbReference type="InterPro" id="IPR012338">
    <property type="entry name" value="Beta-lactam/transpept-like"/>
</dbReference>
<organism evidence="9 10">
    <name type="scientific">Piscinibacter gummiphilus</name>
    <dbReference type="NCBI Taxonomy" id="946333"/>
    <lineage>
        <taxon>Bacteria</taxon>
        <taxon>Pseudomonadati</taxon>
        <taxon>Pseudomonadota</taxon>
        <taxon>Betaproteobacteria</taxon>
        <taxon>Burkholderiales</taxon>
        <taxon>Sphaerotilaceae</taxon>
        <taxon>Piscinibacter</taxon>
    </lineage>
</organism>
<dbReference type="Gene3D" id="3.40.710.10">
    <property type="entry name" value="DD-peptidase/beta-lactamase superfamily"/>
    <property type="match status" value="1"/>
</dbReference>
<dbReference type="InterPro" id="IPR045155">
    <property type="entry name" value="Beta-lactam_cat"/>
</dbReference>
<feature type="chain" id="PRO_5047235264" description="Beta-lactamase" evidence="7">
    <location>
        <begin position="23"/>
        <end position="293"/>
    </location>
</feature>
<feature type="signal peptide" evidence="7">
    <location>
        <begin position="1"/>
        <end position="22"/>
    </location>
</feature>
<dbReference type="NCBIfam" id="NF033103">
    <property type="entry name" value="bla_class_A"/>
    <property type="match status" value="1"/>
</dbReference>
<comment type="catalytic activity">
    <reaction evidence="1 6">
        <text>a beta-lactam + H2O = a substituted beta-amino acid</text>
        <dbReference type="Rhea" id="RHEA:20401"/>
        <dbReference type="ChEBI" id="CHEBI:15377"/>
        <dbReference type="ChEBI" id="CHEBI:35627"/>
        <dbReference type="ChEBI" id="CHEBI:140347"/>
        <dbReference type="EC" id="3.5.2.6"/>
    </reaction>
</comment>
<feature type="domain" description="Beta-lactamase class A catalytic" evidence="8">
    <location>
        <begin position="51"/>
        <end position="267"/>
    </location>
</feature>
<keyword evidence="7" id="KW-0732">Signal</keyword>
<evidence type="ECO:0000259" key="8">
    <source>
        <dbReference type="Pfam" id="PF13354"/>
    </source>
</evidence>
<evidence type="ECO:0000256" key="1">
    <source>
        <dbReference type="ARBA" id="ARBA00001526"/>
    </source>
</evidence>
<evidence type="ECO:0000313" key="10">
    <source>
        <dbReference type="Proteomes" id="UP001303946"/>
    </source>
</evidence>
<dbReference type="PROSITE" id="PS51257">
    <property type="entry name" value="PROKAR_LIPOPROTEIN"/>
    <property type="match status" value="1"/>
</dbReference>
<name>A0ABZ0CXN8_9BURK</name>
<dbReference type="PANTHER" id="PTHR35333">
    <property type="entry name" value="BETA-LACTAMASE"/>
    <property type="match status" value="1"/>
</dbReference>
<dbReference type="RefSeq" id="WP_316702610.1">
    <property type="nucleotide sequence ID" value="NZ_CP136336.1"/>
</dbReference>
<dbReference type="EC" id="3.5.2.6" evidence="3 6"/>
<dbReference type="InterPro" id="IPR000871">
    <property type="entry name" value="Beta-lactam_class-A"/>
</dbReference>
<dbReference type="PRINTS" id="PR00118">
    <property type="entry name" value="BLACTAMASEA"/>
</dbReference>
<dbReference type="Proteomes" id="UP001303946">
    <property type="component" value="Chromosome"/>
</dbReference>
<evidence type="ECO:0000256" key="2">
    <source>
        <dbReference type="ARBA" id="ARBA00009009"/>
    </source>
</evidence>
<evidence type="ECO:0000256" key="4">
    <source>
        <dbReference type="ARBA" id="ARBA00022801"/>
    </source>
</evidence>
<proteinExistence type="inferred from homology"/>
<reference evidence="9 10" key="1">
    <citation type="submission" date="2023-10" db="EMBL/GenBank/DDBJ databases">
        <title>Bacteria for the degradation of biodegradable plastic PBAT(Polybutylene adipate terephthalate).</title>
        <authorList>
            <person name="Weon H.-Y."/>
            <person name="Yeon J."/>
        </authorList>
    </citation>
    <scope>NUCLEOTIDE SEQUENCE [LARGE SCALE GENOMIC DNA]</scope>
    <source>
        <strain evidence="9 10">SBD 7-3</strain>
    </source>
</reference>
<dbReference type="InterPro" id="IPR023650">
    <property type="entry name" value="Beta-lactam_class-A_AS"/>
</dbReference>
<evidence type="ECO:0000256" key="5">
    <source>
        <dbReference type="ARBA" id="ARBA00023251"/>
    </source>
</evidence>
<evidence type="ECO:0000313" key="9">
    <source>
        <dbReference type="EMBL" id="WOB09738.1"/>
    </source>
</evidence>
<evidence type="ECO:0000256" key="6">
    <source>
        <dbReference type="RuleBase" id="RU361140"/>
    </source>
</evidence>
<dbReference type="PROSITE" id="PS00146">
    <property type="entry name" value="BETA_LACTAMASE_A"/>
    <property type="match status" value="1"/>
</dbReference>
<dbReference type="PANTHER" id="PTHR35333:SF3">
    <property type="entry name" value="BETA-LACTAMASE-TYPE TRANSPEPTIDASE FOLD CONTAINING PROTEIN"/>
    <property type="match status" value="1"/>
</dbReference>